<evidence type="ECO:0000256" key="2">
    <source>
        <dbReference type="ARBA" id="ARBA00023002"/>
    </source>
</evidence>
<evidence type="ECO:0000259" key="3">
    <source>
        <dbReference type="Pfam" id="PF00171"/>
    </source>
</evidence>
<dbReference type="PANTHER" id="PTHR42804">
    <property type="entry name" value="ALDEHYDE DEHYDROGENASE"/>
    <property type="match status" value="1"/>
</dbReference>
<protein>
    <submittedName>
        <fullName evidence="4">Aldehyde dehydrogenase</fullName>
    </submittedName>
</protein>
<comment type="similarity">
    <text evidence="1">Belongs to the aldehyde dehydrogenase family.</text>
</comment>
<evidence type="ECO:0000313" key="4">
    <source>
        <dbReference type="EMBL" id="GGG69182.1"/>
    </source>
</evidence>
<keyword evidence="2" id="KW-0560">Oxidoreductase</keyword>
<feature type="domain" description="Aldehyde dehydrogenase" evidence="3">
    <location>
        <begin position="15"/>
        <end position="471"/>
    </location>
</feature>
<sequence length="491" mass="52779">MTFPDLTKFYIDGAWVEPAKTATFALIDPATEEEFGQLAIGSAEDVDRAVRAAHRALPAFRDSDPAERVALLRRALKLYEERSESFAEAMRQEMGSPITFSRQGQVPRGPLHINALLEVMETFAFEKDRGTTRLRHEAVGVCGLITPWNWPINQVVVKVAPALAAGCTMVLKPSEFSATSALLFAQVLHDAGVPAGVFNLVNGDGPNVGAAIASHPLVDMVSFTGSTGAGIRVAEAAAPTVKRVAQELGGKLANILLEDADFATAVPKGVAACFTNSGQSCSIPTRMIVPRSRLDEVVGLAVARAQQIRLGPTTDPKTDLGPLVNRAQFDRVRRLIQSGIDEGATLCCGGPNRPEGLERGFYVRPTIFTGVTPEMTIAREEIFGPVLSILSYEDEDEAVALANSSDYGLAAYVQSASQERAQAVARRLVGGQVHINYPPADFHAPFGGFRQSGNGREWGEAGLHEYLEVKAMIGYRPATAQQTPEQKKIRG</sequence>
<dbReference type="FunFam" id="3.40.605.10:FF:000007">
    <property type="entry name" value="NAD/NADP-dependent betaine aldehyde dehydrogenase"/>
    <property type="match status" value="1"/>
</dbReference>
<reference evidence="4" key="1">
    <citation type="journal article" date="2014" name="Int. J. Syst. Evol. Microbiol.">
        <title>Complete genome sequence of Corynebacterium casei LMG S-19264T (=DSM 44701T), isolated from a smear-ripened cheese.</title>
        <authorList>
            <consortium name="US DOE Joint Genome Institute (JGI-PGF)"/>
            <person name="Walter F."/>
            <person name="Albersmeier A."/>
            <person name="Kalinowski J."/>
            <person name="Ruckert C."/>
        </authorList>
    </citation>
    <scope>NUCLEOTIDE SEQUENCE</scope>
    <source>
        <strain evidence="4">CGMCC 1.15762</strain>
    </source>
</reference>
<gene>
    <name evidence="4" type="ORF">GCM10011415_15650</name>
</gene>
<dbReference type="Pfam" id="PF00171">
    <property type="entry name" value="Aldedh"/>
    <property type="match status" value="1"/>
</dbReference>
<dbReference type="RefSeq" id="WP_188789641.1">
    <property type="nucleotide sequence ID" value="NZ_BMJV01000002.1"/>
</dbReference>
<dbReference type="GO" id="GO:0016620">
    <property type="term" value="F:oxidoreductase activity, acting on the aldehyde or oxo group of donors, NAD or NADP as acceptor"/>
    <property type="evidence" value="ECO:0007669"/>
    <property type="project" value="InterPro"/>
</dbReference>
<dbReference type="PANTHER" id="PTHR42804:SF1">
    <property type="entry name" value="ALDEHYDE DEHYDROGENASE-RELATED"/>
    <property type="match status" value="1"/>
</dbReference>
<dbReference type="Proteomes" id="UP000617145">
    <property type="component" value="Unassembled WGS sequence"/>
</dbReference>
<dbReference type="InterPro" id="IPR016161">
    <property type="entry name" value="Ald_DH/histidinol_DH"/>
</dbReference>
<proteinExistence type="inferred from homology"/>
<dbReference type="AlphaFoldDB" id="A0A8J2ZJ18"/>
<dbReference type="InterPro" id="IPR015590">
    <property type="entry name" value="Aldehyde_DH_dom"/>
</dbReference>
<evidence type="ECO:0000256" key="1">
    <source>
        <dbReference type="ARBA" id="ARBA00009986"/>
    </source>
</evidence>
<comment type="caution">
    <text evidence="4">The sequence shown here is derived from an EMBL/GenBank/DDBJ whole genome shotgun (WGS) entry which is preliminary data.</text>
</comment>
<dbReference type="EMBL" id="BMJV01000002">
    <property type="protein sequence ID" value="GGG69182.1"/>
    <property type="molecule type" value="Genomic_DNA"/>
</dbReference>
<dbReference type="InterPro" id="IPR016162">
    <property type="entry name" value="Ald_DH_N"/>
</dbReference>
<dbReference type="InterPro" id="IPR016163">
    <property type="entry name" value="Ald_DH_C"/>
</dbReference>
<evidence type="ECO:0000313" key="5">
    <source>
        <dbReference type="Proteomes" id="UP000617145"/>
    </source>
</evidence>
<reference evidence="4" key="2">
    <citation type="submission" date="2020-09" db="EMBL/GenBank/DDBJ databases">
        <authorList>
            <person name="Sun Q."/>
            <person name="Zhou Y."/>
        </authorList>
    </citation>
    <scope>NUCLEOTIDE SEQUENCE</scope>
    <source>
        <strain evidence="4">CGMCC 1.15762</strain>
    </source>
</reference>
<dbReference type="CDD" id="cd07138">
    <property type="entry name" value="ALDH_CddD_SSP0762"/>
    <property type="match status" value="1"/>
</dbReference>
<name>A0A8J2ZJ18_9RHOB</name>
<dbReference type="SUPFAM" id="SSF53720">
    <property type="entry name" value="ALDH-like"/>
    <property type="match status" value="1"/>
</dbReference>
<organism evidence="4 5">
    <name type="scientific">Salipiger pallidus</name>
    <dbReference type="NCBI Taxonomy" id="1775170"/>
    <lineage>
        <taxon>Bacteria</taxon>
        <taxon>Pseudomonadati</taxon>
        <taxon>Pseudomonadota</taxon>
        <taxon>Alphaproteobacteria</taxon>
        <taxon>Rhodobacterales</taxon>
        <taxon>Roseobacteraceae</taxon>
        <taxon>Salipiger</taxon>
    </lineage>
</organism>
<keyword evidence="5" id="KW-1185">Reference proteome</keyword>
<dbReference type="Gene3D" id="3.40.309.10">
    <property type="entry name" value="Aldehyde Dehydrogenase, Chain A, domain 2"/>
    <property type="match status" value="1"/>
</dbReference>
<accession>A0A8J2ZJ18</accession>
<dbReference type="Gene3D" id="3.40.605.10">
    <property type="entry name" value="Aldehyde Dehydrogenase, Chain A, domain 1"/>
    <property type="match status" value="1"/>
</dbReference>